<proteinExistence type="predicted"/>
<protein>
    <recommendedName>
        <fullName evidence="4">DUF4252 domain-containing protein</fullName>
    </recommendedName>
</protein>
<dbReference type="RefSeq" id="WP_380867204.1">
    <property type="nucleotide sequence ID" value="NZ_JBHUMA010000004.1"/>
</dbReference>
<keyword evidence="1" id="KW-0732">Signal</keyword>
<evidence type="ECO:0008006" key="4">
    <source>
        <dbReference type="Google" id="ProtNLM"/>
    </source>
</evidence>
<comment type="caution">
    <text evidence="2">The sequence shown here is derived from an EMBL/GenBank/DDBJ whole genome shotgun (WGS) entry which is preliminary data.</text>
</comment>
<name>A0ABW5NHB9_9SPHI</name>
<reference evidence="3" key="1">
    <citation type="journal article" date="2019" name="Int. J. Syst. Evol. Microbiol.">
        <title>The Global Catalogue of Microorganisms (GCM) 10K type strain sequencing project: providing services to taxonomists for standard genome sequencing and annotation.</title>
        <authorList>
            <consortium name="The Broad Institute Genomics Platform"/>
            <consortium name="The Broad Institute Genome Sequencing Center for Infectious Disease"/>
            <person name="Wu L."/>
            <person name="Ma J."/>
        </authorList>
    </citation>
    <scope>NUCLEOTIDE SEQUENCE [LARGE SCALE GENOMIC DNA]</scope>
    <source>
        <strain evidence="3">KCTC 42248</strain>
    </source>
</reference>
<sequence length="174" mass="20042">MKKLILAVLISVTSIPVFAQMRIKREKNAQDTAQQIRTERQIDSVRVNRMRSMDVAKSFIRDLANTDIALDIILSKYVITHDADDEMYDYLLASLAEIRLNMMSKRIQDIQFIPFQEMSRRDVSDIDTEGLNTADMFFLRHGKRQLTALYMENGKVASFTLVSKGGNKAHFVTY</sequence>
<evidence type="ECO:0000313" key="2">
    <source>
        <dbReference type="EMBL" id="MFD2597810.1"/>
    </source>
</evidence>
<dbReference type="Proteomes" id="UP001597393">
    <property type="component" value="Unassembled WGS sequence"/>
</dbReference>
<feature type="chain" id="PRO_5045300909" description="DUF4252 domain-containing protein" evidence="1">
    <location>
        <begin position="20"/>
        <end position="174"/>
    </location>
</feature>
<accession>A0ABW5NHB9</accession>
<dbReference type="EMBL" id="JBHUMA010000004">
    <property type="protein sequence ID" value="MFD2597810.1"/>
    <property type="molecule type" value="Genomic_DNA"/>
</dbReference>
<gene>
    <name evidence="2" type="ORF">ACFSQ3_02515</name>
</gene>
<keyword evidence="3" id="KW-1185">Reference proteome</keyword>
<evidence type="ECO:0000313" key="3">
    <source>
        <dbReference type="Proteomes" id="UP001597393"/>
    </source>
</evidence>
<evidence type="ECO:0000256" key="1">
    <source>
        <dbReference type="SAM" id="SignalP"/>
    </source>
</evidence>
<organism evidence="2 3">
    <name type="scientific">Sphingobacterium corticis</name>
    <dbReference type="NCBI Taxonomy" id="1812823"/>
    <lineage>
        <taxon>Bacteria</taxon>
        <taxon>Pseudomonadati</taxon>
        <taxon>Bacteroidota</taxon>
        <taxon>Sphingobacteriia</taxon>
        <taxon>Sphingobacteriales</taxon>
        <taxon>Sphingobacteriaceae</taxon>
        <taxon>Sphingobacterium</taxon>
    </lineage>
</organism>
<feature type="signal peptide" evidence="1">
    <location>
        <begin position="1"/>
        <end position="19"/>
    </location>
</feature>